<dbReference type="EMBL" id="JAUEPR010000019">
    <property type="protein sequence ID" value="KAK0476819.1"/>
    <property type="molecule type" value="Genomic_DNA"/>
</dbReference>
<evidence type="ECO:0000313" key="4">
    <source>
        <dbReference type="Proteomes" id="UP001175227"/>
    </source>
</evidence>
<reference evidence="3" key="1">
    <citation type="submission" date="2023-06" db="EMBL/GenBank/DDBJ databases">
        <authorList>
            <consortium name="Lawrence Berkeley National Laboratory"/>
            <person name="Ahrendt S."/>
            <person name="Sahu N."/>
            <person name="Indic B."/>
            <person name="Wong-Bajracharya J."/>
            <person name="Merenyi Z."/>
            <person name="Ke H.-M."/>
            <person name="Monk M."/>
            <person name="Kocsube S."/>
            <person name="Drula E."/>
            <person name="Lipzen A."/>
            <person name="Balint B."/>
            <person name="Henrissat B."/>
            <person name="Andreopoulos B."/>
            <person name="Martin F.M."/>
            <person name="Harder C.B."/>
            <person name="Rigling D."/>
            <person name="Ford K.L."/>
            <person name="Foster G.D."/>
            <person name="Pangilinan J."/>
            <person name="Papanicolaou A."/>
            <person name="Barry K."/>
            <person name="LaButti K."/>
            <person name="Viragh M."/>
            <person name="Koriabine M."/>
            <person name="Yan M."/>
            <person name="Riley R."/>
            <person name="Champramary S."/>
            <person name="Plett K.L."/>
            <person name="Tsai I.J."/>
            <person name="Slot J."/>
            <person name="Sipos G."/>
            <person name="Plett J."/>
            <person name="Nagy L.G."/>
            <person name="Grigoriev I.V."/>
        </authorList>
    </citation>
    <scope>NUCLEOTIDE SEQUENCE</scope>
    <source>
        <strain evidence="3">ICMP 16352</strain>
    </source>
</reference>
<name>A0AA39UC32_9AGAR</name>
<proteinExistence type="inferred from homology"/>
<dbReference type="InterPro" id="IPR002347">
    <property type="entry name" value="SDR_fam"/>
</dbReference>
<dbReference type="PRINTS" id="PR00081">
    <property type="entry name" value="GDHRDH"/>
</dbReference>
<comment type="similarity">
    <text evidence="1">Belongs to the short-chain dehydrogenases/reductases (SDR) family.</text>
</comment>
<evidence type="ECO:0000256" key="2">
    <source>
        <dbReference type="ARBA" id="ARBA00023002"/>
    </source>
</evidence>
<organism evidence="3 4">
    <name type="scientific">Armillaria novae-zelandiae</name>
    <dbReference type="NCBI Taxonomy" id="153914"/>
    <lineage>
        <taxon>Eukaryota</taxon>
        <taxon>Fungi</taxon>
        <taxon>Dikarya</taxon>
        <taxon>Basidiomycota</taxon>
        <taxon>Agaricomycotina</taxon>
        <taxon>Agaricomycetes</taxon>
        <taxon>Agaricomycetidae</taxon>
        <taxon>Agaricales</taxon>
        <taxon>Marasmiineae</taxon>
        <taxon>Physalacriaceae</taxon>
        <taxon>Armillaria</taxon>
    </lineage>
</organism>
<keyword evidence="4" id="KW-1185">Reference proteome</keyword>
<dbReference type="GO" id="GO:0016491">
    <property type="term" value="F:oxidoreductase activity"/>
    <property type="evidence" value="ECO:0007669"/>
    <property type="project" value="UniProtKB-KW"/>
</dbReference>
<dbReference type="Gene3D" id="3.40.50.720">
    <property type="entry name" value="NAD(P)-binding Rossmann-like Domain"/>
    <property type="match status" value="1"/>
</dbReference>
<dbReference type="PANTHER" id="PTHR43180">
    <property type="entry name" value="3-OXOACYL-(ACYL-CARRIER-PROTEIN) REDUCTASE (AFU_ORTHOLOGUE AFUA_6G11210)"/>
    <property type="match status" value="1"/>
</dbReference>
<evidence type="ECO:0008006" key="5">
    <source>
        <dbReference type="Google" id="ProtNLM"/>
    </source>
</evidence>
<dbReference type="Proteomes" id="UP001175227">
    <property type="component" value="Unassembled WGS sequence"/>
</dbReference>
<gene>
    <name evidence="3" type="ORF">IW261DRAFT_1637339</name>
</gene>
<accession>A0AA39UC32</accession>
<dbReference type="PANTHER" id="PTHR43180:SF33">
    <property type="entry name" value="15-HYDROXYPROSTAGLANDIN DEHYDROGENASE [NAD(+)]-LIKE"/>
    <property type="match status" value="1"/>
</dbReference>
<keyword evidence="2" id="KW-0560">Oxidoreductase</keyword>
<comment type="caution">
    <text evidence="3">The sequence shown here is derived from an EMBL/GenBank/DDBJ whole genome shotgun (WGS) entry which is preliminary data.</text>
</comment>
<sequence length="288" mass="31106">VGDDELFQYAERVKDKVVLITEASKGIGRETAIRFAQAYSTASRYRAKVVIGDQDASGAQAIAHEIVTTGGAAVSALCNATVWDNAVALFDLAVKTYGGLDIIVASTGATEVGQFTQVSLDINGKPMKPDLTTVDVNLVGILHIVHLAQYYLARKRQPNDLKVLVILGSIASWHCLPQAPLYSASGCAVLGTMRSLYPDLEHKDIRTAVISPFFSLSDNDSFVEVSPKGLSLSPIARVAGSIFHAATNPEKETNGRAWLIRDDGPLYMVPREDLNEGVFRAYNKRING</sequence>
<evidence type="ECO:0000256" key="1">
    <source>
        <dbReference type="ARBA" id="ARBA00006484"/>
    </source>
</evidence>
<protein>
    <recommendedName>
        <fullName evidence="5">NAD(P)-binding protein</fullName>
    </recommendedName>
</protein>
<feature type="non-terminal residue" evidence="3">
    <location>
        <position position="1"/>
    </location>
</feature>
<dbReference type="SUPFAM" id="SSF51735">
    <property type="entry name" value="NAD(P)-binding Rossmann-fold domains"/>
    <property type="match status" value="1"/>
</dbReference>
<evidence type="ECO:0000313" key="3">
    <source>
        <dbReference type="EMBL" id="KAK0476819.1"/>
    </source>
</evidence>
<dbReference type="InterPro" id="IPR036291">
    <property type="entry name" value="NAD(P)-bd_dom_sf"/>
</dbReference>
<dbReference type="AlphaFoldDB" id="A0AA39UC32"/>
<dbReference type="Pfam" id="PF00106">
    <property type="entry name" value="adh_short"/>
    <property type="match status" value="1"/>
</dbReference>